<protein>
    <submittedName>
        <fullName evidence="1">Uncharacterized protein</fullName>
    </submittedName>
</protein>
<dbReference type="Proteomes" id="UP000177521">
    <property type="component" value="Unassembled WGS sequence"/>
</dbReference>
<evidence type="ECO:0000313" key="2">
    <source>
        <dbReference type="Proteomes" id="UP000177521"/>
    </source>
</evidence>
<accession>A0A1F4XID5</accession>
<dbReference type="InterPro" id="IPR014710">
    <property type="entry name" value="RmlC-like_jellyroll"/>
</dbReference>
<evidence type="ECO:0000313" key="1">
    <source>
        <dbReference type="EMBL" id="OGC81380.1"/>
    </source>
</evidence>
<name>A0A1F4XID5_9BACT</name>
<gene>
    <name evidence="1" type="ORF">A2788_02275</name>
</gene>
<dbReference type="Gene3D" id="2.60.120.10">
    <property type="entry name" value="Jelly Rolls"/>
    <property type="match status" value="1"/>
</dbReference>
<dbReference type="AlphaFoldDB" id="A0A1F4XID5"/>
<proteinExistence type="predicted"/>
<dbReference type="SUPFAM" id="SSF51182">
    <property type="entry name" value="RmlC-like cupins"/>
    <property type="match status" value="1"/>
</dbReference>
<dbReference type="EMBL" id="MEWS01000041">
    <property type="protein sequence ID" value="OGC81380.1"/>
    <property type="molecule type" value="Genomic_DNA"/>
</dbReference>
<comment type="caution">
    <text evidence="1">The sequence shown here is derived from an EMBL/GenBank/DDBJ whole genome shotgun (WGS) entry which is preliminary data.</text>
</comment>
<organism evidence="1 2">
    <name type="scientific">Candidatus Abawacabacteria bacterium RIFCSPHIGHO2_01_FULL_46_8</name>
    <dbReference type="NCBI Taxonomy" id="1817815"/>
    <lineage>
        <taxon>Bacteria</taxon>
        <taxon>Candidatus Abawacaibacteriota</taxon>
    </lineage>
</organism>
<sequence>MKFSKENAVRFGWNGIQGWALSSSADFPRASVAYFEVNGSHGSVKSTLSDRIYYVLAGEGKFIIDGQDFSVLEGEVVIVPKDTFYDYVGEMKLLLVHAPAFDSKSEVWLEGDKRAEDE</sequence>
<dbReference type="InterPro" id="IPR011051">
    <property type="entry name" value="RmlC_Cupin_sf"/>
</dbReference>
<reference evidence="1 2" key="1">
    <citation type="journal article" date="2016" name="Nat. Commun.">
        <title>Thousands of microbial genomes shed light on interconnected biogeochemical processes in an aquifer system.</title>
        <authorList>
            <person name="Anantharaman K."/>
            <person name="Brown C.T."/>
            <person name="Hug L.A."/>
            <person name="Sharon I."/>
            <person name="Castelle C.J."/>
            <person name="Probst A.J."/>
            <person name="Thomas B.C."/>
            <person name="Singh A."/>
            <person name="Wilkins M.J."/>
            <person name="Karaoz U."/>
            <person name="Brodie E.L."/>
            <person name="Williams K.H."/>
            <person name="Hubbard S.S."/>
            <person name="Banfield J.F."/>
        </authorList>
    </citation>
    <scope>NUCLEOTIDE SEQUENCE [LARGE SCALE GENOMIC DNA]</scope>
</reference>